<dbReference type="EC" id="2.1.1.22" evidence="2"/>
<evidence type="ECO:0000256" key="3">
    <source>
        <dbReference type="ARBA" id="ARBA00022603"/>
    </source>
</evidence>
<name>A0A0W4ZD68_PNEC8</name>
<evidence type="ECO:0000313" key="6">
    <source>
        <dbReference type="EMBL" id="KTW26333.1"/>
    </source>
</evidence>
<sequence>MDEDEEQVIADTLEAFKRYGEIMELKINIRRNMFKSLNQEERLQLVEFEEHLDKIEAAAKINCKLASDIEKIGRSQFLSGKKYTESQPLKISYMDKVLTTIKQFWREWSKDGMIERDKSYKPIIDEIESRFMDIHINDRKKINILVPGAGLGRLPFDIALKGFSVQGNEFSYFMLISSFFLLNYLESSDKYFLFPFIHTFSNHRTNEDLLYKCTIPDINPRSVIFSGSNFSTSIGEFTEVYSQRSMESFFDVIATCFFIDTAPNIISYIKTIWYSLKPGGFWINLGPLLWHFEKDTYAKEISQDNIPACSIELTLETLIQLIKNSGFEIEKRKKINTTYVGNPCSMLKYIYETEFWVARKKDI</sequence>
<dbReference type="GeneID" id="28937550"/>
<dbReference type="SMART" id="SM01296">
    <property type="entry name" value="N2227"/>
    <property type="match status" value="1"/>
</dbReference>
<keyword evidence="4" id="KW-0808">Transferase</keyword>
<organism evidence="6 7">
    <name type="scientific">Pneumocystis carinii (strain B80)</name>
    <name type="common">Rat pneumocystis pneumonia agent</name>
    <name type="synonym">Pneumocystis carinii f. sp. carinii</name>
    <dbReference type="NCBI Taxonomy" id="1408658"/>
    <lineage>
        <taxon>Eukaryota</taxon>
        <taxon>Fungi</taxon>
        <taxon>Dikarya</taxon>
        <taxon>Ascomycota</taxon>
        <taxon>Taphrinomycotina</taxon>
        <taxon>Pneumocystomycetes</taxon>
        <taxon>Pneumocystaceae</taxon>
        <taxon>Pneumocystis</taxon>
    </lineage>
</organism>
<dbReference type="Pfam" id="PF07942">
    <property type="entry name" value="CARME"/>
    <property type="match status" value="1"/>
</dbReference>
<dbReference type="InterPro" id="IPR029063">
    <property type="entry name" value="SAM-dependent_MTases_sf"/>
</dbReference>
<dbReference type="OrthoDB" id="978at2759"/>
<proteinExistence type="inferred from homology"/>
<evidence type="ECO:0000256" key="1">
    <source>
        <dbReference type="ARBA" id="ARBA00010086"/>
    </source>
</evidence>
<dbReference type="EMBL" id="LFVZ01000013">
    <property type="protein sequence ID" value="KTW26333.1"/>
    <property type="molecule type" value="Genomic_DNA"/>
</dbReference>
<comment type="caution">
    <text evidence="6">The sequence shown here is derived from an EMBL/GenBank/DDBJ whole genome shotgun (WGS) entry which is preliminary data.</text>
</comment>
<dbReference type="AlphaFoldDB" id="A0A0W4ZD68"/>
<dbReference type="Gene3D" id="3.40.50.150">
    <property type="entry name" value="Vaccinia Virus protein VP39"/>
    <property type="match status" value="1"/>
</dbReference>
<accession>A0A0W4ZD68</accession>
<dbReference type="GO" id="GO:0032259">
    <property type="term" value="P:methylation"/>
    <property type="evidence" value="ECO:0007669"/>
    <property type="project" value="UniProtKB-KW"/>
</dbReference>
<dbReference type="VEuPathDB" id="FungiDB:T552_02818"/>
<protein>
    <recommendedName>
        <fullName evidence="2">carnosine N-methyltransferase</fullName>
        <ecNumber evidence="2">2.1.1.22</ecNumber>
    </recommendedName>
</protein>
<dbReference type="InterPro" id="IPR012901">
    <property type="entry name" value="CARME"/>
</dbReference>
<evidence type="ECO:0000256" key="2">
    <source>
        <dbReference type="ARBA" id="ARBA00012003"/>
    </source>
</evidence>
<dbReference type="PANTHER" id="PTHR12303:SF6">
    <property type="entry name" value="CARNOSINE N-METHYLTRANSFERASE"/>
    <property type="match status" value="1"/>
</dbReference>
<dbReference type="GO" id="GO:0030735">
    <property type="term" value="F:carnosine N-methyltransferase activity"/>
    <property type="evidence" value="ECO:0007669"/>
    <property type="project" value="UniProtKB-EC"/>
</dbReference>
<evidence type="ECO:0000313" key="7">
    <source>
        <dbReference type="Proteomes" id="UP000054454"/>
    </source>
</evidence>
<keyword evidence="7" id="KW-1185">Reference proteome</keyword>
<dbReference type="PANTHER" id="PTHR12303">
    <property type="entry name" value="CARNOSINE N-METHYLTRANSFERASE"/>
    <property type="match status" value="1"/>
</dbReference>
<dbReference type="Proteomes" id="UP000054454">
    <property type="component" value="Unassembled WGS sequence"/>
</dbReference>
<keyword evidence="5" id="KW-0949">S-adenosyl-L-methionine</keyword>
<dbReference type="SUPFAM" id="SSF53335">
    <property type="entry name" value="S-adenosyl-L-methionine-dependent methyltransferases"/>
    <property type="match status" value="1"/>
</dbReference>
<dbReference type="RefSeq" id="XP_018224781.1">
    <property type="nucleotide sequence ID" value="XM_018371347.1"/>
</dbReference>
<gene>
    <name evidence="6" type="ORF">T552_02818</name>
</gene>
<keyword evidence="3" id="KW-0489">Methyltransferase</keyword>
<comment type="similarity">
    <text evidence="1">Belongs to the carnosine N-methyltransferase family.</text>
</comment>
<reference evidence="7" key="1">
    <citation type="journal article" date="2016" name="Nat. Commun.">
        <title>Genome analysis of three Pneumocystis species reveals adaptation mechanisms to life exclusively in mammalian hosts.</title>
        <authorList>
            <person name="Ma L."/>
            <person name="Chen Z."/>
            <person name="Huang D.W."/>
            <person name="Kutty G."/>
            <person name="Ishihara M."/>
            <person name="Wang H."/>
            <person name="Abouelleil A."/>
            <person name="Bishop L."/>
            <person name="Davey E."/>
            <person name="Deng R."/>
            <person name="Deng X."/>
            <person name="Fan L."/>
            <person name="Fantoni G."/>
            <person name="Fitzgerald M."/>
            <person name="Gogineni E."/>
            <person name="Goldberg J.M."/>
            <person name="Handley G."/>
            <person name="Hu X."/>
            <person name="Huber C."/>
            <person name="Jiao X."/>
            <person name="Jones K."/>
            <person name="Levin J.Z."/>
            <person name="Liu Y."/>
            <person name="Macdonald P."/>
            <person name="Melnikov A."/>
            <person name="Raley C."/>
            <person name="Sassi M."/>
            <person name="Sherman B.T."/>
            <person name="Song X."/>
            <person name="Sykes S."/>
            <person name="Tran B."/>
            <person name="Walsh L."/>
            <person name="Xia Y."/>
            <person name="Yang J."/>
            <person name="Young S."/>
            <person name="Zeng Q."/>
            <person name="Zheng X."/>
            <person name="Stephens R."/>
            <person name="Nusbaum C."/>
            <person name="Birren B.W."/>
            <person name="Azadi P."/>
            <person name="Lempicki R.A."/>
            <person name="Cuomo C.A."/>
            <person name="Kovacs J.A."/>
        </authorList>
    </citation>
    <scope>NUCLEOTIDE SEQUENCE [LARGE SCALE GENOMIC DNA]</scope>
    <source>
        <strain evidence="7">B80</strain>
    </source>
</reference>
<evidence type="ECO:0000256" key="5">
    <source>
        <dbReference type="ARBA" id="ARBA00022691"/>
    </source>
</evidence>
<evidence type="ECO:0000256" key="4">
    <source>
        <dbReference type="ARBA" id="ARBA00022679"/>
    </source>
</evidence>